<dbReference type="EMBL" id="CP072748">
    <property type="protein sequence ID" value="QTX10073.1"/>
    <property type="molecule type" value="Genomic_DNA"/>
</dbReference>
<dbReference type="AlphaFoldDB" id="A0A8B0SDJ2"/>
<evidence type="ECO:0000313" key="1">
    <source>
        <dbReference type="EMBL" id="MBO0615291.1"/>
    </source>
</evidence>
<sequence length="437" mass="50173">MSIIDEKSIFTAMKQDGLFAVRDQIAFDHLFSQQNRQCAKALLHDRQKATKYRAVRDQLFDLLEIESFDEIPALINDAALREQRSQRAYQLLGNLFGLSGGLPEIQTRIHEYMNTADAVIGQLRSKVLAPYTSHIEISNEIETSKNPVDLLLIVFDDRYHKKIRFEAKRKLVLMGLAGSIDQRERETDIENKFSAFLNFLNQYVWSPQLKIGELDIAYLASHHDGVDFSCTHVEVLDAETVKHLPPVGENEKLTLVKRRLFHVNGQEIPVYVTVRKKDSAAKVLKLLRKNEKNPAVAVDDELGLMAVLDNVSHVKRFVRHLTRAAVKAGSIMILEDISDTLAGNQYTATAVGSSNQTQMLKFFARMGGLRVEFIIHTNPSYLNYRYQRGTSHDEYEVRRLFDSGVMDFLFPYDIYHLDMQQVREKQIVRFRKVIEQG</sequence>
<proteinExistence type="predicted"/>
<organism evidence="2">
    <name type="scientific">Thiothrix fructosivorans</name>
    <dbReference type="NCBI Taxonomy" id="111770"/>
    <lineage>
        <taxon>Bacteria</taxon>
        <taxon>Pseudomonadati</taxon>
        <taxon>Pseudomonadota</taxon>
        <taxon>Gammaproteobacteria</taxon>
        <taxon>Thiotrichales</taxon>
        <taxon>Thiotrichaceae</taxon>
        <taxon>Thiothrix</taxon>
    </lineage>
</organism>
<accession>A0A8B0SDJ2</accession>
<dbReference type="RefSeq" id="WP_207253009.1">
    <property type="nucleotide sequence ID" value="NZ_JAFMPM010000008.1"/>
</dbReference>
<keyword evidence="3" id="KW-1185">Reference proteome</keyword>
<reference evidence="2" key="2">
    <citation type="submission" date="2021-04" db="EMBL/GenBank/DDBJ databases">
        <title>Complete Genome and methylome analysis of Thiothrix fructosivorans ATCC 49748.</title>
        <authorList>
            <person name="Fomenkov A."/>
            <person name="Sun L."/>
            <person name="Vincze T."/>
            <person name="Grabovich M.Y."/>
            <person name="Roberts R.J."/>
        </authorList>
    </citation>
    <scope>NUCLEOTIDE SEQUENCE</scope>
    <source>
        <strain evidence="2">ATCC 49748</strain>
    </source>
</reference>
<reference evidence="1 3" key="1">
    <citation type="submission" date="2021-03" db="EMBL/GenBank/DDBJ databases">
        <title>Draft genome and methylome analysis of Thiotrix fructosivoruns ATCC 49748.</title>
        <authorList>
            <person name="Fomenkov A."/>
            <person name="Grabovich M.Y."/>
            <person name="Roberts R.J."/>
        </authorList>
    </citation>
    <scope>NUCLEOTIDE SEQUENCE [LARGE SCALE GENOMIC DNA]</scope>
    <source>
        <strain evidence="1 3">ATCC 49748</strain>
    </source>
</reference>
<gene>
    <name evidence="2" type="ORF">J1836_015940</name>
    <name evidence="1" type="ORF">J1836_20555</name>
</gene>
<evidence type="ECO:0000313" key="3">
    <source>
        <dbReference type="Proteomes" id="UP000664466"/>
    </source>
</evidence>
<evidence type="ECO:0000313" key="2">
    <source>
        <dbReference type="EMBL" id="QTX10073.1"/>
    </source>
</evidence>
<dbReference type="EMBL" id="JAFMPM010000008">
    <property type="protein sequence ID" value="MBO0615291.1"/>
    <property type="molecule type" value="Genomic_DNA"/>
</dbReference>
<dbReference type="Proteomes" id="UP000664466">
    <property type="component" value="Unassembled WGS sequence"/>
</dbReference>
<protein>
    <submittedName>
        <fullName evidence="2">Uncharacterized protein</fullName>
    </submittedName>
</protein>
<name>A0A8B0SDJ2_9GAMM</name>